<sequence length="403" mass="43799">MAINQNIFQVIDKVLPRGLAQFQNNLMFLNIANNDYEQEFNNTTGTTIRIRKPMNYLVREGSIATPQPIDERADVFVVADQIGVDISVSSIEEALKLDNMYERVFEPAMENLANKVDMYCAAKLSSDVYNAVGNPGSGVSQFSPLTAARQLLLKQGVVDPNFCVMNMDDSESVKVSLQNTYNTPLNIDVSQRFMLGKGFGMNIMENQNVFAHTNGSFAGTPLIDGANQSGDTLSIKGFTANELVLKAGDIIYFDGTNPVYMLNKRSLVPVGVGASNLQKFIVKADVTSDSSGNASVDISPSIVLSGAYQNVNTSPADNQPVLLWGSASGTYTNNFIFPKSALSICSIQLPKNMGAAYSNTQKKGKVALRVNSAYDYYSDKDLIRIDALIGTHVFSEYCAKANG</sequence>
<dbReference type="EMBL" id="SSDS01000029">
    <property type="protein sequence ID" value="TXG78026.1"/>
    <property type="molecule type" value="Genomic_DNA"/>
</dbReference>
<evidence type="ECO:0000313" key="2">
    <source>
        <dbReference type="Proteomes" id="UP000321026"/>
    </source>
</evidence>
<reference evidence="1 2" key="1">
    <citation type="submission" date="2018-09" db="EMBL/GenBank/DDBJ databases">
        <title>Metagenome Assembled Genomes from an Advanced Water Purification Facility.</title>
        <authorList>
            <person name="Stamps B.W."/>
            <person name="Spear J.R."/>
        </authorList>
    </citation>
    <scope>NUCLEOTIDE SEQUENCE [LARGE SCALE GENOMIC DNA]</scope>
    <source>
        <strain evidence="1">Bin_63_2</strain>
    </source>
</reference>
<dbReference type="InterPro" id="IPR024659">
    <property type="entry name" value="Phage_coat_Gp5"/>
</dbReference>
<evidence type="ECO:0008006" key="3">
    <source>
        <dbReference type="Google" id="ProtNLM"/>
    </source>
</evidence>
<dbReference type="AlphaFoldDB" id="A0A5C7JBZ2"/>
<name>A0A5C7JBZ2_9BACT</name>
<protein>
    <recommendedName>
        <fullName evidence="3">P22 coat protein-protein 5 domain protein</fullName>
    </recommendedName>
</protein>
<dbReference type="Pfam" id="PF11651">
    <property type="entry name" value="P22_CoatProtein"/>
    <property type="match status" value="1"/>
</dbReference>
<dbReference type="Gene3D" id="2.40.30.240">
    <property type="match status" value="1"/>
</dbReference>
<organism evidence="1 2">
    <name type="scientific">Candidatus Dojkabacteria bacterium</name>
    <dbReference type="NCBI Taxonomy" id="2099670"/>
    <lineage>
        <taxon>Bacteria</taxon>
        <taxon>Candidatus Dojkabacteria</taxon>
    </lineage>
</organism>
<dbReference type="Proteomes" id="UP000321026">
    <property type="component" value="Unassembled WGS sequence"/>
</dbReference>
<gene>
    <name evidence="1" type="ORF">E6Q11_01810</name>
</gene>
<accession>A0A5C7JBZ2</accession>
<comment type="caution">
    <text evidence="1">The sequence shown here is derived from an EMBL/GenBank/DDBJ whole genome shotgun (WGS) entry which is preliminary data.</text>
</comment>
<evidence type="ECO:0000313" key="1">
    <source>
        <dbReference type="EMBL" id="TXG78026.1"/>
    </source>
</evidence>
<proteinExistence type="predicted"/>